<keyword evidence="4" id="KW-1185">Reference proteome</keyword>
<evidence type="ECO:0000313" key="3">
    <source>
        <dbReference type="EMBL" id="AUB85695.1"/>
    </source>
</evidence>
<sequence>MIQEVIVTTRHPDGRTHCAPMGIRRAGPHLVIAPFRPSTTLDFLLAGRSAVVNYTDDVRIFAGCLTGRTDWPLVDTQRVAAPRLADALAHTELELETLEDDPERPRLLCRPVLEQTHGPFQGFNRAQGAVLELAILVSRLDRLPAAQVSQDIAYLSIAMQKTAGPREQEAWDWLMQRVAAHQSGGALP</sequence>
<dbReference type="RefSeq" id="WP_100923299.1">
    <property type="nucleotide sequence ID" value="NZ_CP020372.1"/>
</dbReference>
<dbReference type="Pfam" id="PF20766">
    <property type="entry name" value="DUF447_C"/>
    <property type="match status" value="1"/>
</dbReference>
<gene>
    <name evidence="3" type="ORF">THSYN_32935</name>
</gene>
<dbReference type="Proteomes" id="UP000232638">
    <property type="component" value="Plasmid pTs485"/>
</dbReference>
<dbReference type="InterPro" id="IPR012349">
    <property type="entry name" value="Split_barrel_FMN-bd"/>
</dbReference>
<accession>A0A2K8UJI5</accession>
<feature type="domain" description="DUF447" evidence="1">
    <location>
        <begin position="4"/>
        <end position="117"/>
    </location>
</feature>
<dbReference type="AlphaFoldDB" id="A0A2K8UJI5"/>
<keyword evidence="3" id="KW-0614">Plasmid</keyword>
<dbReference type="InterPro" id="IPR007386">
    <property type="entry name" value="DUF447_N"/>
</dbReference>
<dbReference type="InterPro" id="IPR049288">
    <property type="entry name" value="DUF447_C"/>
</dbReference>
<protein>
    <submittedName>
        <fullName evidence="3">Tetrahydromethanopterin synthesis protein</fullName>
    </submittedName>
</protein>
<reference evidence="3 4" key="1">
    <citation type="submission" date="2017-03" db="EMBL/GenBank/DDBJ databases">
        <title>Complete genome sequence of Candidatus 'Thiodictyon syntrophicum' sp. nov. strain Cad16T, a photolithoautotroph purple sulfur bacterium isolated from an alpine meromictic lake.</title>
        <authorList>
            <person name="Luedin S.M."/>
            <person name="Pothier J.F."/>
            <person name="Danza F."/>
            <person name="Storelli N."/>
            <person name="Wittwer M."/>
            <person name="Tonolla M."/>
        </authorList>
    </citation>
    <scope>NUCLEOTIDE SEQUENCE [LARGE SCALE GENOMIC DNA]</scope>
    <source>
        <strain evidence="3 4">Cad16T</strain>
        <plasmid evidence="4">Plasmid pts485</plasmid>
    </source>
</reference>
<evidence type="ECO:0000259" key="2">
    <source>
        <dbReference type="Pfam" id="PF20766"/>
    </source>
</evidence>
<geneLocation type="plasmid" evidence="4">
    <name>pts485</name>
</geneLocation>
<dbReference type="EMBL" id="CP020372">
    <property type="protein sequence ID" value="AUB85695.1"/>
    <property type="molecule type" value="Genomic_DNA"/>
</dbReference>
<feature type="domain" description="DUF447" evidence="2">
    <location>
        <begin position="124"/>
        <end position="176"/>
    </location>
</feature>
<name>A0A2K8UJI5_9GAMM</name>
<evidence type="ECO:0000313" key="4">
    <source>
        <dbReference type="Proteomes" id="UP000232638"/>
    </source>
</evidence>
<organism evidence="3 4">
    <name type="scientific">Candidatus Thiodictyon syntrophicum</name>
    <dbReference type="NCBI Taxonomy" id="1166950"/>
    <lineage>
        <taxon>Bacteria</taxon>
        <taxon>Pseudomonadati</taxon>
        <taxon>Pseudomonadota</taxon>
        <taxon>Gammaproteobacteria</taxon>
        <taxon>Chromatiales</taxon>
        <taxon>Chromatiaceae</taxon>
        <taxon>Thiodictyon</taxon>
    </lineage>
</organism>
<dbReference type="KEGG" id="tsy:THSYN_32935"/>
<dbReference type="Gene3D" id="2.30.110.10">
    <property type="entry name" value="Electron Transport, Fmn-binding Protein, Chain A"/>
    <property type="match status" value="1"/>
</dbReference>
<evidence type="ECO:0000259" key="1">
    <source>
        <dbReference type="Pfam" id="PF04289"/>
    </source>
</evidence>
<dbReference type="Pfam" id="PF04289">
    <property type="entry name" value="DUF447_N"/>
    <property type="match status" value="1"/>
</dbReference>
<dbReference type="OrthoDB" id="2112021at2"/>
<proteinExistence type="predicted"/>
<dbReference type="Gene3D" id="1.20.58.290">
    <property type="entry name" value="Hypothetical membrane protein ta0354_69_121"/>
    <property type="match status" value="1"/>
</dbReference>
<dbReference type="SUPFAM" id="SSF50475">
    <property type="entry name" value="FMN-binding split barrel"/>
    <property type="match status" value="1"/>
</dbReference>